<protein>
    <submittedName>
        <fullName evidence="1">NAD(P)-binding protein</fullName>
    </submittedName>
</protein>
<dbReference type="OrthoDB" id="10000533at2759"/>
<keyword evidence="2" id="KW-1185">Reference proteome</keyword>
<organism evidence="1 2">
    <name type="scientific">Mycena sanguinolenta</name>
    <dbReference type="NCBI Taxonomy" id="230812"/>
    <lineage>
        <taxon>Eukaryota</taxon>
        <taxon>Fungi</taxon>
        <taxon>Dikarya</taxon>
        <taxon>Basidiomycota</taxon>
        <taxon>Agaricomycotina</taxon>
        <taxon>Agaricomycetes</taxon>
        <taxon>Agaricomycetidae</taxon>
        <taxon>Agaricales</taxon>
        <taxon>Marasmiineae</taxon>
        <taxon>Mycenaceae</taxon>
        <taxon>Mycena</taxon>
    </lineage>
</organism>
<accession>A0A8H6Z220</accession>
<dbReference type="AlphaFoldDB" id="A0A8H6Z220"/>
<dbReference type="PANTHER" id="PTHR48079:SF3">
    <property type="entry name" value="NAD-DEPENDENT EPIMERASE_DEHYDRATASE DOMAIN-CONTAINING PROTEIN"/>
    <property type="match status" value="1"/>
</dbReference>
<dbReference type="EMBL" id="JACAZH010000005">
    <property type="protein sequence ID" value="KAF7367880.1"/>
    <property type="molecule type" value="Genomic_DNA"/>
</dbReference>
<evidence type="ECO:0000313" key="1">
    <source>
        <dbReference type="EMBL" id="KAF7367880.1"/>
    </source>
</evidence>
<proteinExistence type="predicted"/>
<comment type="caution">
    <text evidence="1">The sequence shown here is derived from an EMBL/GenBank/DDBJ whole genome shotgun (WGS) entry which is preliminary data.</text>
</comment>
<dbReference type="Gene3D" id="3.40.50.720">
    <property type="entry name" value="NAD(P)-binding Rossmann-like Domain"/>
    <property type="match status" value="1"/>
</dbReference>
<dbReference type="SUPFAM" id="SSF51735">
    <property type="entry name" value="NAD(P)-binding Rossmann-fold domains"/>
    <property type="match status" value="1"/>
</dbReference>
<name>A0A8H6Z220_9AGAR</name>
<dbReference type="GO" id="GO:0005737">
    <property type="term" value="C:cytoplasm"/>
    <property type="evidence" value="ECO:0007669"/>
    <property type="project" value="TreeGrafter"/>
</dbReference>
<dbReference type="GO" id="GO:0004029">
    <property type="term" value="F:aldehyde dehydrogenase (NAD+) activity"/>
    <property type="evidence" value="ECO:0007669"/>
    <property type="project" value="TreeGrafter"/>
</dbReference>
<dbReference type="PANTHER" id="PTHR48079">
    <property type="entry name" value="PROTEIN YEEZ"/>
    <property type="match status" value="1"/>
</dbReference>
<reference evidence="1" key="1">
    <citation type="submission" date="2020-05" db="EMBL/GenBank/DDBJ databases">
        <title>Mycena genomes resolve the evolution of fungal bioluminescence.</title>
        <authorList>
            <person name="Tsai I.J."/>
        </authorList>
    </citation>
    <scope>NUCLEOTIDE SEQUENCE</scope>
    <source>
        <strain evidence="1">160909Yilan</strain>
    </source>
</reference>
<sequence>MKVLVLGLHRRPSGKCASAGRTYCLRTLRPAGAPLLSYIYTSGTWVHGDSRTEVFTDTTPVLHSVDIVAWRPAIEQLVLRSTKINGIVVRSAVLYGRTATIFGLLFKSAAEGKFICPGTPGGRYALVHTDDLADLYVRMAEKASLLGGKILLGATGASFLCALSSPSCSLMRRPMLTP</sequence>
<dbReference type="InterPro" id="IPR051783">
    <property type="entry name" value="NAD(P)-dependent_oxidoreduct"/>
</dbReference>
<dbReference type="InterPro" id="IPR036291">
    <property type="entry name" value="NAD(P)-bd_dom_sf"/>
</dbReference>
<gene>
    <name evidence="1" type="ORF">MSAN_00852700</name>
</gene>
<evidence type="ECO:0000313" key="2">
    <source>
        <dbReference type="Proteomes" id="UP000623467"/>
    </source>
</evidence>
<dbReference type="Proteomes" id="UP000623467">
    <property type="component" value="Unassembled WGS sequence"/>
</dbReference>